<dbReference type="InterPro" id="IPR029044">
    <property type="entry name" value="Nucleotide-diphossugar_trans"/>
</dbReference>
<name>A0A0F9MQ29_9ZZZZ</name>
<dbReference type="SUPFAM" id="SSF53335">
    <property type="entry name" value="S-adenosyl-L-methionine-dependent methyltransferases"/>
    <property type="match status" value="1"/>
</dbReference>
<accession>A0A0F9MQ29</accession>
<evidence type="ECO:0000313" key="1">
    <source>
        <dbReference type="EMBL" id="KKM71267.1"/>
    </source>
</evidence>
<sequence length="460" mass="51724">MGSPKVYIGIVRPSGGSCTNEFVDSRDCLQSDLMRNGLLAGLFQVSATLIDTGRNTLVEQLLSTPRGTHLLFLDTDIVCAPNACHKLLSHDKDIIVGLAFQRGTMQFPLIYSHQGRRKVSGKIRPAFTHMLDPVYRYLTGRHLPVTEITYATFEGNDGLIKIGGCHAGFLLVKREVFEKVPSPWFSFERGGEDFYFCDKAGRYGLEIWADMSVLLGHLRLDPVGASQFLAQYRNTTEANEFLGEEPVAHDLAAFLHRTPAYIKRKMRADPVLETAKIWREKNPQTLDDVRRFYSEAIEYLFELAQWNASDPFKRIINYLPRVEGLKVLDFGGGIGSLSLLLNKRGAAVDYLDLPGVVSDFARSRSDGRISFIDSLSDKREIYDLIVAIDVFEHLPDLPEQLSVLAQALKPDGVLFFHNNFGQLDLFPQHIDWRQEWSDLLAKAGFKEEVPGITATRGVEP</sequence>
<dbReference type="SUPFAM" id="SSF53448">
    <property type="entry name" value="Nucleotide-diphospho-sugar transferases"/>
    <property type="match status" value="1"/>
</dbReference>
<dbReference type="AlphaFoldDB" id="A0A0F9MQ29"/>
<comment type="caution">
    <text evidence="1">The sequence shown here is derived from an EMBL/GenBank/DDBJ whole genome shotgun (WGS) entry which is preliminary data.</text>
</comment>
<dbReference type="CDD" id="cd02440">
    <property type="entry name" value="AdoMet_MTases"/>
    <property type="match status" value="1"/>
</dbReference>
<dbReference type="Gene3D" id="3.40.50.150">
    <property type="entry name" value="Vaccinia Virus protein VP39"/>
    <property type="match status" value="1"/>
</dbReference>
<dbReference type="Gene3D" id="3.90.550.10">
    <property type="entry name" value="Spore Coat Polysaccharide Biosynthesis Protein SpsA, Chain A"/>
    <property type="match status" value="1"/>
</dbReference>
<dbReference type="PANTHER" id="PTHR43861">
    <property type="entry name" value="TRANS-ACONITATE 2-METHYLTRANSFERASE-RELATED"/>
    <property type="match status" value="1"/>
</dbReference>
<protein>
    <recommendedName>
        <fullName evidence="2">Methyltransferase type 11 domain-containing protein</fullName>
    </recommendedName>
</protein>
<reference evidence="1" key="1">
    <citation type="journal article" date="2015" name="Nature">
        <title>Complex archaea that bridge the gap between prokaryotes and eukaryotes.</title>
        <authorList>
            <person name="Spang A."/>
            <person name="Saw J.H."/>
            <person name="Jorgensen S.L."/>
            <person name="Zaremba-Niedzwiedzka K."/>
            <person name="Martijn J."/>
            <person name="Lind A.E."/>
            <person name="van Eijk R."/>
            <person name="Schleper C."/>
            <person name="Guy L."/>
            <person name="Ettema T.J."/>
        </authorList>
    </citation>
    <scope>NUCLEOTIDE SEQUENCE</scope>
</reference>
<gene>
    <name evidence="1" type="ORF">LCGC14_1432330</name>
</gene>
<dbReference type="InterPro" id="IPR029063">
    <property type="entry name" value="SAM-dependent_MTases_sf"/>
</dbReference>
<dbReference type="PANTHER" id="PTHR43861:SF1">
    <property type="entry name" value="TRANS-ACONITATE 2-METHYLTRANSFERASE"/>
    <property type="match status" value="1"/>
</dbReference>
<organism evidence="1">
    <name type="scientific">marine sediment metagenome</name>
    <dbReference type="NCBI Taxonomy" id="412755"/>
    <lineage>
        <taxon>unclassified sequences</taxon>
        <taxon>metagenomes</taxon>
        <taxon>ecological metagenomes</taxon>
    </lineage>
</organism>
<proteinExistence type="predicted"/>
<dbReference type="EMBL" id="LAZR01009672">
    <property type="protein sequence ID" value="KKM71267.1"/>
    <property type="molecule type" value="Genomic_DNA"/>
</dbReference>
<dbReference type="Pfam" id="PF13489">
    <property type="entry name" value="Methyltransf_23"/>
    <property type="match status" value="1"/>
</dbReference>
<evidence type="ECO:0008006" key="2">
    <source>
        <dbReference type="Google" id="ProtNLM"/>
    </source>
</evidence>